<keyword evidence="3" id="KW-1185">Reference proteome</keyword>
<evidence type="ECO:0000313" key="3">
    <source>
        <dbReference type="Proteomes" id="UP000013984"/>
    </source>
</evidence>
<dbReference type="EMBL" id="AOGZ02000022">
    <property type="protein sequence ID" value="EOQ94772.1"/>
    <property type="molecule type" value="Genomic_DNA"/>
</dbReference>
<comment type="caution">
    <text evidence="2">The sequence shown here is derived from an EMBL/GenBank/DDBJ whole genome shotgun (WGS) entry which is preliminary data.</text>
</comment>
<protein>
    <submittedName>
        <fullName evidence="2">Uncharacterized protein</fullName>
    </submittedName>
</protein>
<gene>
    <name evidence="1" type="ORF">LEP1GSC195_1367</name>
    <name evidence="2" type="ORF">LEP1GSC195_1371</name>
</gene>
<name>R9A7Z2_9LEPT</name>
<dbReference type="AlphaFoldDB" id="R9A7Z2"/>
<reference evidence="2 3" key="1">
    <citation type="submission" date="2013-04" db="EMBL/GenBank/DDBJ databases">
        <authorList>
            <person name="Harkins D.M."/>
            <person name="Durkin A.S."/>
            <person name="Brinkac L.M."/>
            <person name="Haft D.H."/>
            <person name="Selengut J.D."/>
            <person name="Sanka R."/>
            <person name="DePew J."/>
            <person name="Purushe J."/>
            <person name="Galloway R.L."/>
            <person name="Vinetz J.M."/>
            <person name="Sutton G.G."/>
            <person name="Nierman W.C."/>
            <person name="Fouts D.E."/>
        </authorList>
    </citation>
    <scope>NUCLEOTIDE SEQUENCE [LARGE SCALE GENOMIC DNA]</scope>
    <source>
        <strain evidence="2 3">CDC</strain>
    </source>
</reference>
<sequence>MNFQLNSILSYILFQNMENLDKVNRNQVLLGEKFPDLLTDPLK</sequence>
<proteinExistence type="predicted"/>
<evidence type="ECO:0000313" key="2">
    <source>
        <dbReference type="EMBL" id="EOQ98318.1"/>
    </source>
</evidence>
<evidence type="ECO:0000313" key="1">
    <source>
        <dbReference type="EMBL" id="EOQ94772.1"/>
    </source>
</evidence>
<accession>R9A7Z2</accession>
<dbReference type="Proteomes" id="UP000013984">
    <property type="component" value="Unassembled WGS sequence"/>
</dbReference>
<dbReference type="EMBL" id="AOGZ02000003">
    <property type="protein sequence ID" value="EOQ98318.1"/>
    <property type="molecule type" value="Genomic_DNA"/>
</dbReference>
<organism evidence="2 3">
    <name type="scientific">Leptospira wolbachii serovar Codice str. CDC</name>
    <dbReference type="NCBI Taxonomy" id="1218599"/>
    <lineage>
        <taxon>Bacteria</taxon>
        <taxon>Pseudomonadati</taxon>
        <taxon>Spirochaetota</taxon>
        <taxon>Spirochaetia</taxon>
        <taxon>Leptospirales</taxon>
        <taxon>Leptospiraceae</taxon>
        <taxon>Leptospira</taxon>
    </lineage>
</organism>